<dbReference type="EMBL" id="RFFH01000018">
    <property type="protein sequence ID" value="RMI28806.1"/>
    <property type="molecule type" value="Genomic_DNA"/>
</dbReference>
<proteinExistence type="inferred from homology"/>
<dbReference type="GO" id="GO:0017057">
    <property type="term" value="F:6-phosphogluconolactonase activity"/>
    <property type="evidence" value="ECO:0007669"/>
    <property type="project" value="TreeGrafter"/>
</dbReference>
<evidence type="ECO:0000313" key="2">
    <source>
        <dbReference type="EMBL" id="RMI28806.1"/>
    </source>
</evidence>
<dbReference type="PANTHER" id="PTHR30344:SF1">
    <property type="entry name" value="6-PHOSPHOGLUCONOLACTONASE"/>
    <property type="match status" value="1"/>
</dbReference>
<dbReference type="GO" id="GO:0005829">
    <property type="term" value="C:cytosol"/>
    <property type="evidence" value="ECO:0007669"/>
    <property type="project" value="TreeGrafter"/>
</dbReference>
<keyword evidence="3" id="KW-1185">Reference proteome</keyword>
<gene>
    <name evidence="2" type="ORF">EBN03_28405</name>
</gene>
<dbReference type="InterPro" id="IPR015943">
    <property type="entry name" value="WD40/YVTN_repeat-like_dom_sf"/>
</dbReference>
<dbReference type="Pfam" id="PF10282">
    <property type="entry name" value="Lactonase"/>
    <property type="match status" value="1"/>
</dbReference>
<dbReference type="Gene3D" id="2.130.10.10">
    <property type="entry name" value="YVTN repeat-like/Quinoprotein amine dehydrogenase"/>
    <property type="match status" value="3"/>
</dbReference>
<evidence type="ECO:0008006" key="4">
    <source>
        <dbReference type="Google" id="ProtNLM"/>
    </source>
</evidence>
<evidence type="ECO:0000313" key="3">
    <source>
        <dbReference type="Proteomes" id="UP000279275"/>
    </source>
</evidence>
<dbReference type="AlphaFoldDB" id="A0A3M2KVV0"/>
<sequence length="385" mass="38514">MGTFRSVGTRRRLVFRGMTKNVAAALCAAFVAIGGQVPDAAAAPSAPARFLIVAGTASMGIGVLHVGDDGTLSQVPGSPFPTGFGILSLVVSPDGRTVYVPHVGDQAVTGYRLDDNGALHQIPGATVTLDGPPTAARLTPDGSHLFVVVGGVPGHVVSFAVAASGALSPTGAPPVTVDGLSAVGMAAVDPSGRYLRVATYLGNTVSSFAIGPDYRLTPLGPTRVDPGPVGPGYTPDGRYLYESNEFGTDLSGFAIGADGALTPTPGSPYPTGGVPHGAVVTADGRRLYVPNAIGGSIAGFDVHPDGALTPLPGSPYVAPAATLPGQVALHPDGRHLYLADVLTAHVTTMVHSYVIGADGSLAPSGQPPVDTGVVMSDGPVVALTP</sequence>
<accession>A0A3M2KVV0</accession>
<dbReference type="Proteomes" id="UP000279275">
    <property type="component" value="Unassembled WGS sequence"/>
</dbReference>
<dbReference type="InterPro" id="IPR019405">
    <property type="entry name" value="Lactonase_7-beta_prop"/>
</dbReference>
<evidence type="ECO:0000256" key="1">
    <source>
        <dbReference type="ARBA" id="ARBA00005564"/>
    </source>
</evidence>
<organism evidence="2 3">
    <name type="scientific">Nocardia stercoris</name>
    <dbReference type="NCBI Taxonomy" id="2483361"/>
    <lineage>
        <taxon>Bacteria</taxon>
        <taxon>Bacillati</taxon>
        <taxon>Actinomycetota</taxon>
        <taxon>Actinomycetes</taxon>
        <taxon>Mycobacteriales</taxon>
        <taxon>Nocardiaceae</taxon>
        <taxon>Nocardia</taxon>
    </lineage>
</organism>
<dbReference type="SUPFAM" id="SSF51004">
    <property type="entry name" value="C-terminal (heme d1) domain of cytochrome cd1-nitrite reductase"/>
    <property type="match status" value="1"/>
</dbReference>
<dbReference type="PANTHER" id="PTHR30344">
    <property type="entry name" value="6-PHOSPHOGLUCONOLACTONASE-RELATED"/>
    <property type="match status" value="1"/>
</dbReference>
<comment type="similarity">
    <text evidence="1">Belongs to the cycloisomerase 2 family.</text>
</comment>
<dbReference type="InterPro" id="IPR050282">
    <property type="entry name" value="Cycloisomerase_2"/>
</dbReference>
<comment type="caution">
    <text evidence="2">The sequence shown here is derived from an EMBL/GenBank/DDBJ whole genome shotgun (WGS) entry which is preliminary data.</text>
</comment>
<reference evidence="2 3" key="1">
    <citation type="submission" date="2018-10" db="EMBL/GenBank/DDBJ databases">
        <title>Isolation from cow dung.</title>
        <authorList>
            <person name="Ling L."/>
        </authorList>
    </citation>
    <scope>NUCLEOTIDE SEQUENCE [LARGE SCALE GENOMIC DNA]</scope>
    <source>
        <strain evidence="2 3">NEAU-LL90</strain>
    </source>
</reference>
<dbReference type="InterPro" id="IPR011048">
    <property type="entry name" value="Haem_d1_sf"/>
</dbReference>
<name>A0A3M2KVV0_9NOCA</name>
<protein>
    <recommendedName>
        <fullName evidence="4">Lactonase family protein</fullName>
    </recommendedName>
</protein>